<evidence type="ECO:0000256" key="2">
    <source>
        <dbReference type="ARBA" id="ARBA00022448"/>
    </source>
</evidence>
<dbReference type="EMBL" id="MCGI01000006">
    <property type="protein sequence ID" value="ODM08186.1"/>
    <property type="molecule type" value="Genomic_DNA"/>
</dbReference>
<dbReference type="Proteomes" id="UP000095003">
    <property type="component" value="Unassembled WGS sequence"/>
</dbReference>
<dbReference type="PANTHER" id="PTHR43649:SF29">
    <property type="entry name" value="OSMOPROTECTIVE COMPOUNDS-BINDING PROTEIN GGTB"/>
    <property type="match status" value="1"/>
</dbReference>
<dbReference type="AlphaFoldDB" id="A0A1E3AIY8"/>
<protein>
    <submittedName>
        <fullName evidence="5">Multiple sugar-binding protein</fullName>
    </submittedName>
</protein>
<dbReference type="PANTHER" id="PTHR43649">
    <property type="entry name" value="ARABINOSE-BINDING PROTEIN-RELATED"/>
    <property type="match status" value="1"/>
</dbReference>
<organism evidence="5 6">
    <name type="scientific">Eisenbergiella tayi</name>
    <dbReference type="NCBI Taxonomy" id="1432052"/>
    <lineage>
        <taxon>Bacteria</taxon>
        <taxon>Bacillati</taxon>
        <taxon>Bacillota</taxon>
        <taxon>Clostridia</taxon>
        <taxon>Lachnospirales</taxon>
        <taxon>Lachnospiraceae</taxon>
        <taxon>Eisenbergiella</taxon>
    </lineage>
</organism>
<comment type="similarity">
    <text evidence="1">Belongs to the bacterial solute-binding protein 1 family.</text>
</comment>
<comment type="caution">
    <text evidence="5">The sequence shown here is derived from an EMBL/GenBank/DDBJ whole genome shotgun (WGS) entry which is preliminary data.</text>
</comment>
<dbReference type="InterPro" id="IPR050490">
    <property type="entry name" value="Bact_solute-bd_prot1"/>
</dbReference>
<proteinExistence type="inferred from homology"/>
<keyword evidence="4" id="KW-0732">Signal</keyword>
<dbReference type="Gene3D" id="3.40.190.10">
    <property type="entry name" value="Periplasmic binding protein-like II"/>
    <property type="match status" value="2"/>
</dbReference>
<sequence length="464" mass="50482">MRRKRLLSVTALMLTASMVFTGCMSSTVKKNAEQNEPASAPEAVAENNTSEAVSDEEGEAEEAYTDIVLWDDSTDGDANTLFQELADGFAEKYGVNVERVVIKGEDLRTTVKAAINSGEGPDIFTYDSGAGYLGVLAKSGLAYDLTAVAEQDSWNDLFKESALDACTFDGKLYGVGNQLESVGVYYNKDIFDKYGYSEPSTYEEFEAICAELKENGELPLMLDDLDQWPGYHYESIWLNAFAGCDAVSDVLALKSQFNQDDFALGLDKLQEIVKNGWTIESPNAMGHDDARKMFLSGKVAMYPTGTWEVGAFGGEEGLGDKCGFFFLPAPEGKETTGVFGLGQAIVVNGKSANTYTAVKFLEYMFSDEIVNKWLDAGFIPATNNTDITACDVTPLFADAANTIVTADKMGSNLDVLLPSKVNEVTANNIQELLAGKKTGMECMEEKQKILDEEVEKGNFEAIVN</sequence>
<dbReference type="PATRIC" id="fig|1432052.3.peg.6105"/>
<dbReference type="SUPFAM" id="SSF53850">
    <property type="entry name" value="Periplasmic binding protein-like II"/>
    <property type="match status" value="1"/>
</dbReference>
<evidence type="ECO:0000313" key="6">
    <source>
        <dbReference type="Proteomes" id="UP000095003"/>
    </source>
</evidence>
<feature type="signal peptide" evidence="4">
    <location>
        <begin position="1"/>
        <end position="21"/>
    </location>
</feature>
<feature type="chain" id="PRO_5039332158" evidence="4">
    <location>
        <begin position="22"/>
        <end position="464"/>
    </location>
</feature>
<gene>
    <name evidence="5" type="primary">msmE_22</name>
    <name evidence="5" type="ORF">BEH84_05511</name>
</gene>
<accession>A0A1E3AIY8</accession>
<dbReference type="GeneID" id="93301379"/>
<keyword evidence="2" id="KW-0813">Transport</keyword>
<name>A0A1E3AIY8_9FIRM</name>
<reference evidence="5 6" key="1">
    <citation type="submission" date="2016-07" db="EMBL/GenBank/DDBJ databases">
        <title>Characterization of isolates of Eisenbergiella tayi derived from blood cultures, using whole genome sequencing.</title>
        <authorList>
            <person name="Burdz T."/>
            <person name="Wiebe D."/>
            <person name="Huynh C."/>
            <person name="Bernard K."/>
        </authorList>
    </citation>
    <scope>NUCLEOTIDE SEQUENCE [LARGE SCALE GENOMIC DNA]</scope>
    <source>
        <strain evidence="5 6">NML 120489</strain>
    </source>
</reference>
<dbReference type="PROSITE" id="PS51257">
    <property type="entry name" value="PROKAR_LIPOPROTEIN"/>
    <property type="match status" value="1"/>
</dbReference>
<evidence type="ECO:0000256" key="4">
    <source>
        <dbReference type="SAM" id="SignalP"/>
    </source>
</evidence>
<evidence type="ECO:0000256" key="1">
    <source>
        <dbReference type="ARBA" id="ARBA00008520"/>
    </source>
</evidence>
<dbReference type="RefSeq" id="WP_069159025.1">
    <property type="nucleotide sequence ID" value="NZ_DBFYTC010000195.1"/>
</dbReference>
<evidence type="ECO:0000313" key="5">
    <source>
        <dbReference type="EMBL" id="ODM08186.1"/>
    </source>
</evidence>
<dbReference type="Pfam" id="PF13416">
    <property type="entry name" value="SBP_bac_8"/>
    <property type="match status" value="1"/>
</dbReference>
<evidence type="ECO:0000256" key="3">
    <source>
        <dbReference type="SAM" id="MobiDB-lite"/>
    </source>
</evidence>
<dbReference type="InterPro" id="IPR006059">
    <property type="entry name" value="SBP"/>
</dbReference>
<feature type="region of interest" description="Disordered" evidence="3">
    <location>
        <begin position="31"/>
        <end position="59"/>
    </location>
</feature>